<evidence type="ECO:0000313" key="3">
    <source>
        <dbReference type="EMBL" id="GFT01009.1"/>
    </source>
</evidence>
<feature type="region of interest" description="Disordered" evidence="1">
    <location>
        <begin position="27"/>
        <end position="58"/>
    </location>
</feature>
<feature type="signal peptide" evidence="2">
    <location>
        <begin position="1"/>
        <end position="19"/>
    </location>
</feature>
<feature type="compositionally biased region" description="Polar residues" evidence="1">
    <location>
        <begin position="27"/>
        <end position="46"/>
    </location>
</feature>
<feature type="chain" id="PRO_5036467561" description="Secreted protein" evidence="2">
    <location>
        <begin position="20"/>
        <end position="99"/>
    </location>
</feature>
<evidence type="ECO:0000256" key="2">
    <source>
        <dbReference type="SAM" id="SignalP"/>
    </source>
</evidence>
<organism evidence="3 4">
    <name type="scientific">Nephila pilipes</name>
    <name type="common">Giant wood spider</name>
    <name type="synonym">Nephila maculata</name>
    <dbReference type="NCBI Taxonomy" id="299642"/>
    <lineage>
        <taxon>Eukaryota</taxon>
        <taxon>Metazoa</taxon>
        <taxon>Ecdysozoa</taxon>
        <taxon>Arthropoda</taxon>
        <taxon>Chelicerata</taxon>
        <taxon>Arachnida</taxon>
        <taxon>Araneae</taxon>
        <taxon>Araneomorphae</taxon>
        <taxon>Entelegynae</taxon>
        <taxon>Araneoidea</taxon>
        <taxon>Nephilidae</taxon>
        <taxon>Nephila</taxon>
    </lineage>
</organism>
<proteinExistence type="predicted"/>
<evidence type="ECO:0008006" key="5">
    <source>
        <dbReference type="Google" id="ProtNLM"/>
    </source>
</evidence>
<gene>
    <name evidence="3" type="ORF">NPIL_291991</name>
</gene>
<keyword evidence="2" id="KW-0732">Signal</keyword>
<dbReference type="Proteomes" id="UP000887013">
    <property type="component" value="Unassembled WGS sequence"/>
</dbReference>
<accession>A0A8X6N8S2</accession>
<name>A0A8X6N8S2_NEPPI</name>
<protein>
    <recommendedName>
        <fullName evidence="5">Secreted protein</fullName>
    </recommendedName>
</protein>
<sequence length="99" mass="11306">MHQLIRILFLLNPIRGISGRPVWEIASSDSSGTIRDSRANSPQGQKGSLEPHESDPESSIPARYWVRINRKVPWIRFRSVLFGAQPGWMHSLGSRRCLR</sequence>
<dbReference type="AlphaFoldDB" id="A0A8X6N8S2"/>
<keyword evidence="4" id="KW-1185">Reference proteome</keyword>
<dbReference type="EMBL" id="BMAW01006878">
    <property type="protein sequence ID" value="GFT01009.1"/>
    <property type="molecule type" value="Genomic_DNA"/>
</dbReference>
<evidence type="ECO:0000313" key="4">
    <source>
        <dbReference type="Proteomes" id="UP000887013"/>
    </source>
</evidence>
<comment type="caution">
    <text evidence="3">The sequence shown here is derived from an EMBL/GenBank/DDBJ whole genome shotgun (WGS) entry which is preliminary data.</text>
</comment>
<evidence type="ECO:0000256" key="1">
    <source>
        <dbReference type="SAM" id="MobiDB-lite"/>
    </source>
</evidence>
<reference evidence="3" key="1">
    <citation type="submission" date="2020-08" db="EMBL/GenBank/DDBJ databases">
        <title>Multicomponent nature underlies the extraordinary mechanical properties of spider dragline silk.</title>
        <authorList>
            <person name="Kono N."/>
            <person name="Nakamura H."/>
            <person name="Mori M."/>
            <person name="Yoshida Y."/>
            <person name="Ohtoshi R."/>
            <person name="Malay A.D."/>
            <person name="Moran D.A.P."/>
            <person name="Tomita M."/>
            <person name="Numata K."/>
            <person name="Arakawa K."/>
        </authorList>
    </citation>
    <scope>NUCLEOTIDE SEQUENCE</scope>
</reference>